<feature type="compositionally biased region" description="Acidic residues" evidence="1">
    <location>
        <begin position="208"/>
        <end position="235"/>
    </location>
</feature>
<feature type="compositionally biased region" description="Low complexity" evidence="1">
    <location>
        <begin position="105"/>
        <end position="114"/>
    </location>
</feature>
<dbReference type="Proteomes" id="UP000308671">
    <property type="component" value="Unassembled WGS sequence"/>
</dbReference>
<gene>
    <name evidence="2" type="ORF">BGAL_0228g00150</name>
</gene>
<dbReference type="OrthoDB" id="3564705at2759"/>
<dbReference type="EMBL" id="PQXL01000228">
    <property type="protein sequence ID" value="THV48781.1"/>
    <property type="molecule type" value="Genomic_DNA"/>
</dbReference>
<feature type="region of interest" description="Disordered" evidence="1">
    <location>
        <begin position="105"/>
        <end position="131"/>
    </location>
</feature>
<sequence>MGYPGKERQQQLRAAKGAKGKKVIREERRAARAGSSLEFDSLQFNWATEEVLIDSAALAQASSSSATGPSFGAATFDFSAQQQLVFRPRVTATDPTASTLAASTAASGFAAPSPNQSPPADDTSCSHAASQQPFAARVAAVAARRTGGRHHRRTRVPNEKERLSRRSVFRDLTGVPLAALGLGHNLGGSVAADIVGNWPSEVLGEELLGSDDEEEEDMEDDDEGTEDIEDDDDEEMADVGYDSDIYDSDGNEWAALGVNMMEGRPL</sequence>
<feature type="region of interest" description="Disordered" evidence="1">
    <location>
        <begin position="207"/>
        <end position="235"/>
    </location>
</feature>
<proteinExistence type="predicted"/>
<feature type="region of interest" description="Disordered" evidence="1">
    <location>
        <begin position="1"/>
        <end position="35"/>
    </location>
</feature>
<feature type="compositionally biased region" description="Basic and acidic residues" evidence="1">
    <location>
        <begin position="1"/>
        <end position="10"/>
    </location>
</feature>
<protein>
    <submittedName>
        <fullName evidence="2">Uncharacterized protein</fullName>
    </submittedName>
</protein>
<evidence type="ECO:0000313" key="3">
    <source>
        <dbReference type="Proteomes" id="UP000308671"/>
    </source>
</evidence>
<keyword evidence="3" id="KW-1185">Reference proteome</keyword>
<name>A0A4S8QWD2_9HELO</name>
<dbReference type="AlphaFoldDB" id="A0A4S8QWD2"/>
<reference evidence="2 3" key="1">
    <citation type="submission" date="2017-12" db="EMBL/GenBank/DDBJ databases">
        <title>Comparative genomics of Botrytis spp.</title>
        <authorList>
            <person name="Valero-Jimenez C.A."/>
            <person name="Tapia P."/>
            <person name="Veloso J."/>
            <person name="Silva-Moreno E."/>
            <person name="Staats M."/>
            <person name="Valdes J.H."/>
            <person name="Van Kan J.A.L."/>
        </authorList>
    </citation>
    <scope>NUCLEOTIDE SEQUENCE [LARGE SCALE GENOMIC DNA]</scope>
    <source>
        <strain evidence="2 3">MUCL435</strain>
    </source>
</reference>
<comment type="caution">
    <text evidence="2">The sequence shown here is derived from an EMBL/GenBank/DDBJ whole genome shotgun (WGS) entry which is preliminary data.</text>
</comment>
<organism evidence="2 3">
    <name type="scientific">Botrytis galanthina</name>
    <dbReference type="NCBI Taxonomy" id="278940"/>
    <lineage>
        <taxon>Eukaryota</taxon>
        <taxon>Fungi</taxon>
        <taxon>Dikarya</taxon>
        <taxon>Ascomycota</taxon>
        <taxon>Pezizomycotina</taxon>
        <taxon>Leotiomycetes</taxon>
        <taxon>Helotiales</taxon>
        <taxon>Sclerotiniaceae</taxon>
        <taxon>Botrytis</taxon>
    </lineage>
</organism>
<evidence type="ECO:0000256" key="1">
    <source>
        <dbReference type="SAM" id="MobiDB-lite"/>
    </source>
</evidence>
<accession>A0A4S8QWD2</accession>
<evidence type="ECO:0000313" key="2">
    <source>
        <dbReference type="EMBL" id="THV48781.1"/>
    </source>
</evidence>